<dbReference type="OrthoDB" id="5599157at2759"/>
<dbReference type="Pfam" id="PF10296">
    <property type="entry name" value="MMM1"/>
    <property type="match status" value="2"/>
</dbReference>
<comment type="subcellular location">
    <subcellularLocation>
        <location evidence="8">Endoplasmic reticulum membrane</location>
        <topology evidence="8">Single-pass type I membrane protein</topology>
    </subcellularLocation>
    <text evidence="8">The ERMES/MDM complex localizes to a few discrete foci (around 10 per single cell), that represent mitochondria-endoplasmic reticulum junctions. These foci are often found next to mtDNA nucleoids.</text>
</comment>
<evidence type="ECO:0000256" key="4">
    <source>
        <dbReference type="ARBA" id="ARBA00022989"/>
    </source>
</evidence>
<dbReference type="PANTHER" id="PTHR13466:SF0">
    <property type="entry name" value="SMP-LTD DOMAIN-CONTAINING PROTEIN"/>
    <property type="match status" value="1"/>
</dbReference>
<dbReference type="EMBL" id="KV454002">
    <property type="protein sequence ID" value="ODQ47061.1"/>
    <property type="molecule type" value="Genomic_DNA"/>
</dbReference>
<dbReference type="InterPro" id="IPR027537">
    <property type="entry name" value="Mmm1"/>
</dbReference>
<feature type="topological domain" description="Cytoplasmic" evidence="8">
    <location>
        <begin position="144"/>
        <end position="550"/>
    </location>
</feature>
<evidence type="ECO:0000256" key="7">
    <source>
        <dbReference type="ARBA" id="ARBA00023136"/>
    </source>
</evidence>
<evidence type="ECO:0000256" key="3">
    <source>
        <dbReference type="ARBA" id="ARBA00022824"/>
    </source>
</evidence>
<dbReference type="GeneID" id="30177333"/>
<keyword evidence="13" id="KW-1185">Reference proteome</keyword>
<evidence type="ECO:0000256" key="6">
    <source>
        <dbReference type="ARBA" id="ARBA00023121"/>
    </source>
</evidence>
<protein>
    <recommendedName>
        <fullName evidence="8">Maintenance of mitochondrial morphology protein 1</fullName>
    </recommendedName>
</protein>
<feature type="transmembrane region" description="Helical" evidence="10">
    <location>
        <begin position="123"/>
        <end position="142"/>
    </location>
</feature>
<keyword evidence="2 8" id="KW-0812">Transmembrane</keyword>
<sequence length="550" mass="61013">MSIEIIPKDSSRKSEVGILDQETVFSTSAVNNANPDKTTAGTDVIVNSSSDITELERYLSGILNGLQKQQETQKNEVLQLILQQHQELQGEQNQQPQLQSHSMSLNSMASLPHSTAWTFTQGLILGQLSVIILFIAFIRFFVFTEAAPTQASSIPSKSNVSIIKAKKGDDMDLSRLQGGFSKDHEKEVASSIPKVNGLTDDLSHQKEINQALGSGHIKLDSNSTLISILEKTYYDVKTHKPESLDWFNVLVAQIISQARLEALNDGNIYESLNKALNSPQVLQYFDRIKISEINIGDDYPIFSNCRVKNNEGRLEAKIDVDVSDTITLGVETNLLINQPKFMSASLPIKLSISVVRFSACLTVSLITVDDDYANPSNDKNHMTSSTDDIRASFTEFKSNDTPDISGAHQDTNSGSESTPAFVDNHENREAGSFFNSPETNTNPDNRATNNEGSSIPNGDEASSESSHYSEGGHSIALMFSFSPDFRLEFETKSLIGSRAKLENIPRVSSILENVIRKWFIERCIEPRFQLIKLPSMWPRKKNTRESVPSE</sequence>
<dbReference type="GO" id="GO:0008289">
    <property type="term" value="F:lipid binding"/>
    <property type="evidence" value="ECO:0007669"/>
    <property type="project" value="UniProtKB-KW"/>
</dbReference>
<dbReference type="InterPro" id="IPR019411">
    <property type="entry name" value="MMM1_dom"/>
</dbReference>
<accession>A0A1E3NLQ7</accession>
<feature type="region of interest" description="Disordered" evidence="9">
    <location>
        <begin position="396"/>
        <end position="469"/>
    </location>
</feature>
<organism evidence="12 13">
    <name type="scientific">Pichia membranifaciens NRRL Y-2026</name>
    <dbReference type="NCBI Taxonomy" id="763406"/>
    <lineage>
        <taxon>Eukaryota</taxon>
        <taxon>Fungi</taxon>
        <taxon>Dikarya</taxon>
        <taxon>Ascomycota</taxon>
        <taxon>Saccharomycotina</taxon>
        <taxon>Pichiomycetes</taxon>
        <taxon>Pichiales</taxon>
        <taxon>Pichiaceae</taxon>
        <taxon>Pichia</taxon>
    </lineage>
</organism>
<dbReference type="HAMAP" id="MF_03103">
    <property type="entry name" value="Mmm1"/>
    <property type="match status" value="1"/>
</dbReference>
<keyword evidence="3 8" id="KW-0256">Endoplasmic reticulum</keyword>
<dbReference type="CDD" id="cd21671">
    <property type="entry name" value="SMP_Mmm1"/>
    <property type="match status" value="1"/>
</dbReference>
<evidence type="ECO:0000256" key="1">
    <source>
        <dbReference type="ARBA" id="ARBA00022448"/>
    </source>
</evidence>
<name>A0A1E3NLQ7_9ASCO</name>
<dbReference type="GO" id="GO:0015914">
    <property type="term" value="P:phospholipid transport"/>
    <property type="evidence" value="ECO:0007669"/>
    <property type="project" value="TreeGrafter"/>
</dbReference>
<feature type="topological domain" description="Lumenal" evidence="8">
    <location>
        <begin position="1"/>
        <end position="122"/>
    </location>
</feature>
<dbReference type="PANTHER" id="PTHR13466">
    <property type="entry name" value="TEX2 PROTEIN-RELATED"/>
    <property type="match status" value="1"/>
</dbReference>
<dbReference type="STRING" id="763406.A0A1E3NLQ7"/>
<reference evidence="12 13" key="1">
    <citation type="journal article" date="2016" name="Proc. Natl. Acad. Sci. U.S.A.">
        <title>Comparative genomics of biotechnologically important yeasts.</title>
        <authorList>
            <person name="Riley R."/>
            <person name="Haridas S."/>
            <person name="Wolfe K.H."/>
            <person name="Lopes M.R."/>
            <person name="Hittinger C.T."/>
            <person name="Goeker M."/>
            <person name="Salamov A.A."/>
            <person name="Wisecaver J.H."/>
            <person name="Long T.M."/>
            <person name="Calvey C.H."/>
            <person name="Aerts A.L."/>
            <person name="Barry K.W."/>
            <person name="Choi C."/>
            <person name="Clum A."/>
            <person name="Coughlan A.Y."/>
            <person name="Deshpande S."/>
            <person name="Douglass A.P."/>
            <person name="Hanson S.J."/>
            <person name="Klenk H.-P."/>
            <person name="LaButti K.M."/>
            <person name="Lapidus A."/>
            <person name="Lindquist E.A."/>
            <person name="Lipzen A.M."/>
            <person name="Meier-Kolthoff J.P."/>
            <person name="Ohm R.A."/>
            <person name="Otillar R.P."/>
            <person name="Pangilinan J.L."/>
            <person name="Peng Y."/>
            <person name="Rokas A."/>
            <person name="Rosa C.A."/>
            <person name="Scheuner C."/>
            <person name="Sibirny A.A."/>
            <person name="Slot J.C."/>
            <person name="Stielow J.B."/>
            <person name="Sun H."/>
            <person name="Kurtzman C.P."/>
            <person name="Blackwell M."/>
            <person name="Grigoriev I.V."/>
            <person name="Jeffries T.W."/>
        </authorList>
    </citation>
    <scope>NUCLEOTIDE SEQUENCE [LARGE SCALE GENOMIC DNA]</scope>
    <source>
        <strain evidence="12 13">NRRL Y-2026</strain>
    </source>
</reference>
<keyword evidence="1" id="KW-0813">Transport</keyword>
<evidence type="ECO:0000256" key="5">
    <source>
        <dbReference type="ARBA" id="ARBA00023055"/>
    </source>
</evidence>
<comment type="similarity">
    <text evidence="8">Belongs to the MMM1 family.</text>
</comment>
<proteinExistence type="inferred from homology"/>
<dbReference type="AlphaFoldDB" id="A0A1E3NLQ7"/>
<evidence type="ECO:0000256" key="8">
    <source>
        <dbReference type="HAMAP-Rule" id="MF_03103"/>
    </source>
</evidence>
<dbReference type="GO" id="GO:0045040">
    <property type="term" value="P:protein insertion into mitochondrial outer membrane"/>
    <property type="evidence" value="ECO:0007669"/>
    <property type="project" value="UniProtKB-UniRule"/>
</dbReference>
<evidence type="ECO:0000256" key="10">
    <source>
        <dbReference type="SAM" id="Phobius"/>
    </source>
</evidence>
<keyword evidence="5" id="KW-0445">Lipid transport</keyword>
<dbReference type="GO" id="GO:0032865">
    <property type="term" value="C:ERMES complex"/>
    <property type="evidence" value="ECO:0007669"/>
    <property type="project" value="UniProtKB-UniRule"/>
</dbReference>
<dbReference type="RefSeq" id="XP_019018174.1">
    <property type="nucleotide sequence ID" value="XM_019160646.1"/>
</dbReference>
<dbReference type="GO" id="GO:1990456">
    <property type="term" value="P:mitochondrion-endoplasmic reticulum membrane tethering"/>
    <property type="evidence" value="ECO:0007669"/>
    <property type="project" value="TreeGrafter"/>
</dbReference>
<evidence type="ECO:0000313" key="13">
    <source>
        <dbReference type="Proteomes" id="UP000094455"/>
    </source>
</evidence>
<evidence type="ECO:0000256" key="2">
    <source>
        <dbReference type="ARBA" id="ARBA00022692"/>
    </source>
</evidence>
<keyword evidence="7 8" id="KW-0472">Membrane</keyword>
<dbReference type="GO" id="GO:0005789">
    <property type="term" value="C:endoplasmic reticulum membrane"/>
    <property type="evidence" value="ECO:0007669"/>
    <property type="project" value="UniProtKB-SubCell"/>
</dbReference>
<keyword evidence="6" id="KW-0446">Lipid-binding</keyword>
<gene>
    <name evidence="8" type="primary">MMM1</name>
    <name evidence="12" type="ORF">PICMEDRAFT_15061</name>
</gene>
<comment type="subunit">
    <text evidence="8">Homodimer. Component of the ER-mitochondria encounter structure (ERMES) or MDM complex, composed of MMM1, MDM10, MDM12 and MDM34. A MMM1 homodimer associates with one molecule of MDM12 on each side in a pairwise head-to-tail manner, and the SMP-LTD domains of MMM1 and MDM12 generate a continuous hydrophobic tunnel for phospholipid trafficking.</text>
</comment>
<dbReference type="InterPro" id="IPR031468">
    <property type="entry name" value="SMP_LBD"/>
</dbReference>
<dbReference type="PROSITE" id="PS51847">
    <property type="entry name" value="SMP"/>
    <property type="match status" value="1"/>
</dbReference>
<keyword evidence="4 8" id="KW-1133">Transmembrane helix</keyword>
<feature type="compositionally biased region" description="Polar residues" evidence="9">
    <location>
        <begin position="396"/>
        <end position="418"/>
    </location>
</feature>
<dbReference type="Proteomes" id="UP000094455">
    <property type="component" value="Unassembled WGS sequence"/>
</dbReference>
<evidence type="ECO:0000313" key="12">
    <source>
        <dbReference type="EMBL" id="ODQ47061.1"/>
    </source>
</evidence>
<feature type="compositionally biased region" description="Polar residues" evidence="9">
    <location>
        <begin position="433"/>
        <end position="456"/>
    </location>
</feature>
<evidence type="ECO:0000256" key="9">
    <source>
        <dbReference type="SAM" id="MobiDB-lite"/>
    </source>
</evidence>
<evidence type="ECO:0000259" key="11">
    <source>
        <dbReference type="PROSITE" id="PS51847"/>
    </source>
</evidence>
<comment type="function">
    <text evidence="8">Component of the ERMES/MDM complex, which serves as a molecular tether to connect the endoplasmic reticulum (ER) and mitochondria. Components of this complex are involved in the control of mitochondrial shape and protein biogenesis, and function in nonvesicular lipid trafficking between the ER and mitochondria. The MDM12-MMM1 subcomplex functions in the major beta-barrel assembly pathway that is responsible for biogenesis of all outer membrane beta-barrel proteins, and acts in a late step after the SAM complex. The MDM10-MDM12-MMM1 subcomplex further acts in the TOM40-specific pathway after the action of the MDM12-MMM1 complex. Essential for establishing and maintaining the structure of mitochondria and maintenance of mtDNA nucleoids.</text>
</comment>
<feature type="domain" description="SMP-LTD" evidence="11">
    <location>
        <begin position="240"/>
        <end position="534"/>
    </location>
</feature>